<feature type="region of interest" description="Disordered" evidence="1">
    <location>
        <begin position="491"/>
        <end position="516"/>
    </location>
</feature>
<dbReference type="InterPro" id="IPR018766">
    <property type="entry name" value="Zinicin_2"/>
</dbReference>
<keyword evidence="2" id="KW-0378">Hydrolase</keyword>
<dbReference type="SUPFAM" id="SSF55486">
    <property type="entry name" value="Metalloproteases ('zincins'), catalytic domain"/>
    <property type="match status" value="1"/>
</dbReference>
<feature type="compositionally biased region" description="Gly residues" evidence="1">
    <location>
        <begin position="27"/>
        <end position="85"/>
    </location>
</feature>
<dbReference type="Proteomes" id="UP000317344">
    <property type="component" value="Chromosome"/>
</dbReference>
<dbReference type="EMBL" id="CP041765">
    <property type="protein sequence ID" value="QDQ98161.1"/>
    <property type="molecule type" value="Genomic_DNA"/>
</dbReference>
<dbReference type="PANTHER" id="PTHR39420">
    <property type="match status" value="1"/>
</dbReference>
<dbReference type="Pfam" id="PF10103">
    <property type="entry name" value="Zincin_2"/>
    <property type="match status" value="1"/>
</dbReference>
<keyword evidence="2" id="KW-0645">Protease</keyword>
<dbReference type="Gene3D" id="1.20.150.30">
    <property type="entry name" value="Zincin-like metallopeptidase, N-terminal domain"/>
    <property type="match status" value="1"/>
</dbReference>
<dbReference type="NCBIfam" id="TIGR03624">
    <property type="entry name" value="putative hydrolase"/>
    <property type="match status" value="1"/>
</dbReference>
<protein>
    <submittedName>
        <fullName evidence="2">Zinc-dependent metalloprotease</fullName>
    </submittedName>
</protein>
<keyword evidence="2" id="KW-0482">Metalloprotease</keyword>
<dbReference type="KEGG" id="toy:FO059_13650"/>
<feature type="compositionally biased region" description="Basic and acidic residues" evidence="1">
    <location>
        <begin position="17"/>
        <end position="26"/>
    </location>
</feature>
<dbReference type="RefSeq" id="WP_143909564.1">
    <property type="nucleotide sequence ID" value="NZ_CP041765.1"/>
</dbReference>
<dbReference type="AlphaFoldDB" id="A0A516X663"/>
<feature type="compositionally biased region" description="Basic and acidic residues" evidence="1">
    <location>
        <begin position="491"/>
        <end position="500"/>
    </location>
</feature>
<organism evidence="2 3">
    <name type="scientific">Tomitella fengzijianii</name>
    <dbReference type="NCBI Taxonomy" id="2597660"/>
    <lineage>
        <taxon>Bacteria</taxon>
        <taxon>Bacillati</taxon>
        <taxon>Actinomycetota</taxon>
        <taxon>Actinomycetes</taxon>
        <taxon>Mycobacteriales</taxon>
        <taxon>Tomitella</taxon>
    </lineage>
</organism>
<reference evidence="2 3" key="1">
    <citation type="submission" date="2019-07" db="EMBL/GenBank/DDBJ databases">
        <title>Tomitella cavernea sp. nov., an actinomycete isolated from soil.</title>
        <authorList>
            <person name="Cheng J."/>
        </authorList>
    </citation>
    <scope>NUCLEOTIDE SEQUENCE [LARGE SCALE GENOMIC DNA]</scope>
    <source>
        <strain evidence="2 3">HY188</strain>
    </source>
</reference>
<dbReference type="InterPro" id="IPR042271">
    <property type="entry name" value="Zinicin_2_N"/>
</dbReference>
<dbReference type="GO" id="GO:0006508">
    <property type="term" value="P:proteolysis"/>
    <property type="evidence" value="ECO:0007669"/>
    <property type="project" value="UniProtKB-KW"/>
</dbReference>
<feature type="compositionally biased region" description="Low complexity" evidence="1">
    <location>
        <begin position="1"/>
        <end position="12"/>
    </location>
</feature>
<dbReference type="PANTHER" id="PTHR39420:SF2">
    <property type="entry name" value="HYDROLASE"/>
    <property type="match status" value="1"/>
</dbReference>
<dbReference type="GO" id="GO:0008237">
    <property type="term" value="F:metallopeptidase activity"/>
    <property type="evidence" value="ECO:0007669"/>
    <property type="project" value="UniProtKB-KW"/>
</dbReference>
<accession>A0A516X663</accession>
<evidence type="ECO:0000313" key="3">
    <source>
        <dbReference type="Proteomes" id="UP000317344"/>
    </source>
</evidence>
<gene>
    <name evidence="2" type="ORF">FO059_13650</name>
</gene>
<sequence length="516" mass="53856">MSDVPFGFSSSDDSGDDPERRGRDDSSGGGGSGNGGSGEGGSTPGGSDKGGSTPGGPQPGQGGSPFGFGMFGLPGGQQGSGGPGGQEFDPAMLGQMLSQFGQMLSGMGGAMSSGEAGAQGPVNYELAARTAHQQIPHEGPVSAEQRKAAEDAVRLGELWLDAATTLPSGVAKTDVWTPAEWVDNTFESWKKLCDPVARQMSSMWSGALPEEAAQMAGPMMGMITQMSGMAFGAQLGQGLAQLSVEVLTSTEIGLPLGPVGTAALMPDAIASFGEGLDRPRSEVLIFLAAREAAHQRLFSHVPWLAQRLFDAVDAYARGITVDFSAIEEAARGLDPSALMDPSALEGLMQEGTFTPKDTPEQKAALERLEVLLALVEGWVATVVHEALDDRIPGADALGETLRRRRASGGPAEQTFANLVGLELRPRKLREASALWSRLTRDAGIEKRDSVWGHPDLLPEAADLDDPAGFIDRVIGGDTSGMDDPIAELLRIEEERSRGEDGSGDSGDGEDGTDHRE</sequence>
<evidence type="ECO:0000256" key="1">
    <source>
        <dbReference type="SAM" id="MobiDB-lite"/>
    </source>
</evidence>
<reference evidence="2 3" key="2">
    <citation type="submission" date="2019-07" db="EMBL/GenBank/DDBJ databases">
        <authorList>
            <person name="Huang Y."/>
        </authorList>
    </citation>
    <scope>NUCLEOTIDE SEQUENCE [LARGE SCALE GENOMIC DNA]</scope>
    <source>
        <strain evidence="2 3">HY188</strain>
    </source>
</reference>
<proteinExistence type="predicted"/>
<evidence type="ECO:0000313" key="2">
    <source>
        <dbReference type="EMBL" id="QDQ98161.1"/>
    </source>
</evidence>
<keyword evidence="3" id="KW-1185">Reference proteome</keyword>
<dbReference type="OrthoDB" id="8478472at2"/>
<name>A0A516X663_9ACTN</name>
<feature type="region of interest" description="Disordered" evidence="1">
    <location>
        <begin position="1"/>
        <end position="90"/>
    </location>
</feature>